<feature type="domain" description="Periplasmic binding protein" evidence="6">
    <location>
        <begin position="66"/>
        <end position="319"/>
    </location>
</feature>
<feature type="signal peptide" evidence="5">
    <location>
        <begin position="1"/>
        <end position="20"/>
    </location>
</feature>
<feature type="region of interest" description="Disordered" evidence="4">
    <location>
        <begin position="24"/>
        <end position="58"/>
    </location>
</feature>
<dbReference type="Pfam" id="PF13407">
    <property type="entry name" value="Peripla_BP_4"/>
    <property type="match status" value="1"/>
</dbReference>
<evidence type="ECO:0000256" key="1">
    <source>
        <dbReference type="ARBA" id="ARBA00004196"/>
    </source>
</evidence>
<sequence length="351" mass="36139">MKKKYISILCALALTATMLAGCGGKEDSSSTASTDTASTDKASEDTSGDDAADKDTGDASDKEIKVGFVVKSLADQYWILVKAGAEATAKENNVDLTFIAPNSESDVAKQVENIETLVAAGVDVLCVAPSNDETVLPALQNAVDAGIKVIAVDTDSSLPDKVSFIGTGNESAAKEGALWAGEQVGEGAKAIILRGRLGDATHDAREAGIKAGLEEAGVEVLESQAADSTEEKGMSVSENLLQKYPDADLIITTADSMATGAYNAVVAAGTDTKVYGFDGTIPVSEKVAAGEMLGTTAQAPYDMGVLGIETAIKIMNGEEVDAVIDSGQKIITAENAEEFKADLEAKVKSAE</sequence>
<evidence type="ECO:0000313" key="7">
    <source>
        <dbReference type="EMBL" id="UWP59364.1"/>
    </source>
</evidence>
<keyword evidence="3 5" id="KW-0732">Signal</keyword>
<proteinExistence type="inferred from homology"/>
<dbReference type="InterPro" id="IPR028082">
    <property type="entry name" value="Peripla_BP_I"/>
</dbReference>
<evidence type="ECO:0000256" key="2">
    <source>
        <dbReference type="ARBA" id="ARBA00007639"/>
    </source>
</evidence>
<name>A0ABY5VFK1_9FIRM</name>
<protein>
    <submittedName>
        <fullName evidence="7">Sugar ABC transporter substrate-binding protein</fullName>
    </submittedName>
</protein>
<comment type="similarity">
    <text evidence="2">Belongs to the bacterial solute-binding protein 2 family.</text>
</comment>
<dbReference type="PANTHER" id="PTHR46847:SF1">
    <property type="entry name" value="D-ALLOSE-BINDING PERIPLASMIC PROTEIN-RELATED"/>
    <property type="match status" value="1"/>
</dbReference>
<evidence type="ECO:0000259" key="6">
    <source>
        <dbReference type="Pfam" id="PF13407"/>
    </source>
</evidence>
<dbReference type="SUPFAM" id="SSF53822">
    <property type="entry name" value="Periplasmic binding protein-like I"/>
    <property type="match status" value="1"/>
</dbReference>
<evidence type="ECO:0000256" key="4">
    <source>
        <dbReference type="SAM" id="MobiDB-lite"/>
    </source>
</evidence>
<gene>
    <name evidence="7" type="ORF">NQ502_18730</name>
</gene>
<dbReference type="PROSITE" id="PS51257">
    <property type="entry name" value="PROKAR_LIPOPROTEIN"/>
    <property type="match status" value="1"/>
</dbReference>
<dbReference type="CDD" id="cd01536">
    <property type="entry name" value="PBP1_ABC_sugar_binding-like"/>
    <property type="match status" value="1"/>
</dbReference>
<reference evidence="7" key="1">
    <citation type="journal article" date="2022" name="Cell">
        <title>Design, construction, and in vivo augmentation of a complex gut microbiome.</title>
        <authorList>
            <person name="Cheng A.G."/>
            <person name="Ho P.Y."/>
            <person name="Aranda-Diaz A."/>
            <person name="Jain S."/>
            <person name="Yu F.B."/>
            <person name="Meng X."/>
            <person name="Wang M."/>
            <person name="Iakiviak M."/>
            <person name="Nagashima K."/>
            <person name="Zhao A."/>
            <person name="Murugkar P."/>
            <person name="Patil A."/>
            <person name="Atabakhsh K."/>
            <person name="Weakley A."/>
            <person name="Yan J."/>
            <person name="Brumbaugh A.R."/>
            <person name="Higginbottom S."/>
            <person name="Dimas A."/>
            <person name="Shiver A.L."/>
            <person name="Deutschbauer A."/>
            <person name="Neff N."/>
            <person name="Sonnenburg J.L."/>
            <person name="Huang K.C."/>
            <person name="Fischbach M.A."/>
        </authorList>
    </citation>
    <scope>NUCLEOTIDE SEQUENCE</scope>
    <source>
        <strain evidence="7">DSM 19829</strain>
    </source>
</reference>
<accession>A0ABY5VFK1</accession>
<evidence type="ECO:0000256" key="3">
    <source>
        <dbReference type="ARBA" id="ARBA00022729"/>
    </source>
</evidence>
<dbReference type="RefSeq" id="WP_028527983.1">
    <property type="nucleotide sequence ID" value="NZ_CABLBR010000006.1"/>
</dbReference>
<organism evidence="7 8">
    <name type="scientific">Ruminococcus gauvreauii</name>
    <dbReference type="NCBI Taxonomy" id="438033"/>
    <lineage>
        <taxon>Bacteria</taxon>
        <taxon>Bacillati</taxon>
        <taxon>Bacillota</taxon>
        <taxon>Clostridia</taxon>
        <taxon>Eubacteriales</taxon>
        <taxon>Oscillospiraceae</taxon>
        <taxon>Ruminococcus</taxon>
    </lineage>
</organism>
<comment type="subcellular location">
    <subcellularLocation>
        <location evidence="1">Cell envelope</location>
    </subcellularLocation>
</comment>
<dbReference type="PANTHER" id="PTHR46847">
    <property type="entry name" value="D-ALLOSE-BINDING PERIPLASMIC PROTEIN-RELATED"/>
    <property type="match status" value="1"/>
</dbReference>
<dbReference type="EMBL" id="CP102290">
    <property type="protein sequence ID" value="UWP59364.1"/>
    <property type="molecule type" value="Genomic_DNA"/>
</dbReference>
<feature type="compositionally biased region" description="Low complexity" evidence="4">
    <location>
        <begin position="29"/>
        <end position="40"/>
    </location>
</feature>
<keyword evidence="8" id="KW-1185">Reference proteome</keyword>
<evidence type="ECO:0000313" key="8">
    <source>
        <dbReference type="Proteomes" id="UP001060164"/>
    </source>
</evidence>
<dbReference type="Gene3D" id="3.40.50.2300">
    <property type="match status" value="2"/>
</dbReference>
<dbReference type="InterPro" id="IPR025997">
    <property type="entry name" value="SBP_2_dom"/>
</dbReference>
<dbReference type="Proteomes" id="UP001060164">
    <property type="component" value="Chromosome"/>
</dbReference>
<evidence type="ECO:0000256" key="5">
    <source>
        <dbReference type="SAM" id="SignalP"/>
    </source>
</evidence>
<feature type="chain" id="PRO_5046525872" evidence="5">
    <location>
        <begin position="21"/>
        <end position="351"/>
    </location>
</feature>